<sequence length="62" mass="7059">KTKTYNSGYSLVVTHLTTNPPVRCLNRAERTGSLVFNVLWSYVKFNIGSVLYIFSHLRLLAV</sequence>
<dbReference type="EMBL" id="ML978968">
    <property type="protein sequence ID" value="KAF1928495.1"/>
    <property type="molecule type" value="Genomic_DNA"/>
</dbReference>
<dbReference type="GeneID" id="54353637"/>
<keyword evidence="2" id="KW-1185">Reference proteome</keyword>
<dbReference type="OrthoDB" id="3763505at2759"/>
<dbReference type="Proteomes" id="UP000800082">
    <property type="component" value="Unassembled WGS sequence"/>
</dbReference>
<dbReference type="AlphaFoldDB" id="A0A6A5RJD5"/>
<reference evidence="1" key="1">
    <citation type="journal article" date="2020" name="Stud. Mycol.">
        <title>101 Dothideomycetes genomes: a test case for predicting lifestyles and emergence of pathogens.</title>
        <authorList>
            <person name="Haridas S."/>
            <person name="Albert R."/>
            <person name="Binder M."/>
            <person name="Bloem J."/>
            <person name="Labutti K."/>
            <person name="Salamov A."/>
            <person name="Andreopoulos B."/>
            <person name="Baker S."/>
            <person name="Barry K."/>
            <person name="Bills G."/>
            <person name="Bluhm B."/>
            <person name="Cannon C."/>
            <person name="Castanera R."/>
            <person name="Culley D."/>
            <person name="Daum C."/>
            <person name="Ezra D."/>
            <person name="Gonzalez J."/>
            <person name="Henrissat B."/>
            <person name="Kuo A."/>
            <person name="Liang C."/>
            <person name="Lipzen A."/>
            <person name="Lutzoni F."/>
            <person name="Magnuson J."/>
            <person name="Mondo S."/>
            <person name="Nolan M."/>
            <person name="Ohm R."/>
            <person name="Pangilinan J."/>
            <person name="Park H.-J."/>
            <person name="Ramirez L."/>
            <person name="Alfaro M."/>
            <person name="Sun H."/>
            <person name="Tritt A."/>
            <person name="Yoshinaga Y."/>
            <person name="Zwiers L.-H."/>
            <person name="Turgeon B."/>
            <person name="Goodwin S."/>
            <person name="Spatafora J."/>
            <person name="Crous P."/>
            <person name="Grigoriev I."/>
        </authorList>
    </citation>
    <scope>NUCLEOTIDE SEQUENCE</scope>
    <source>
        <strain evidence="1">CBS 183.55</strain>
    </source>
</reference>
<name>A0A6A5RJD5_9PLEO</name>
<evidence type="ECO:0000313" key="1">
    <source>
        <dbReference type="EMBL" id="KAF1928495.1"/>
    </source>
</evidence>
<proteinExistence type="predicted"/>
<feature type="non-terminal residue" evidence="1">
    <location>
        <position position="1"/>
    </location>
</feature>
<accession>A0A6A5RJD5</accession>
<protein>
    <submittedName>
        <fullName evidence="1">Uncharacterized protein</fullName>
    </submittedName>
</protein>
<organism evidence="1 2">
    <name type="scientific">Didymella exigua CBS 183.55</name>
    <dbReference type="NCBI Taxonomy" id="1150837"/>
    <lineage>
        <taxon>Eukaryota</taxon>
        <taxon>Fungi</taxon>
        <taxon>Dikarya</taxon>
        <taxon>Ascomycota</taxon>
        <taxon>Pezizomycotina</taxon>
        <taxon>Dothideomycetes</taxon>
        <taxon>Pleosporomycetidae</taxon>
        <taxon>Pleosporales</taxon>
        <taxon>Pleosporineae</taxon>
        <taxon>Didymellaceae</taxon>
        <taxon>Didymella</taxon>
    </lineage>
</organism>
<gene>
    <name evidence="1" type="ORF">M421DRAFT_62465</name>
</gene>
<evidence type="ECO:0000313" key="2">
    <source>
        <dbReference type="Proteomes" id="UP000800082"/>
    </source>
</evidence>
<dbReference type="RefSeq" id="XP_033448743.1">
    <property type="nucleotide sequence ID" value="XM_033595970.1"/>
</dbReference>